<evidence type="ECO:0000313" key="1">
    <source>
        <dbReference type="EMBL" id="KOM40556.1"/>
    </source>
</evidence>
<dbReference type="Pfam" id="PF02330">
    <property type="entry name" value="MAM33"/>
    <property type="match status" value="1"/>
</dbReference>
<evidence type="ECO:0000313" key="2">
    <source>
        <dbReference type="Proteomes" id="UP000053144"/>
    </source>
</evidence>
<proteinExistence type="predicted"/>
<dbReference type="PANTHER" id="PTHR10826:SF1">
    <property type="entry name" value="COMPLEMENT COMPONENT 1 Q SUBCOMPONENT-BINDING PROTEIN, MITOCHONDRIAL"/>
    <property type="match status" value="1"/>
</dbReference>
<dbReference type="SUPFAM" id="SSF54529">
    <property type="entry name" value="Mitochondrial glycoprotein MAM33-like"/>
    <property type="match status" value="1"/>
</dbReference>
<dbReference type="AlphaFoldDB" id="A0A0L9UCY1"/>
<sequence>MVSFLREKVGFLERRRRTGKSEFGKEKVHAEESGTEAFRKISFLSTSKRASALLLSPAFHYLISDPRFMTPGVSAEGNWVRFNGSEQGFGVINEIRQVGFGCIITRPDTHLLNCIGFTLDNELQHALKEYLIVKGIGVSLTNFLLHYLHKREQEQYVNWLKKGEAAFLSTEGSLRQSVEALQ</sequence>
<dbReference type="Gramene" id="KOM40556">
    <property type="protein sequence ID" value="KOM40556"/>
    <property type="gene ID" value="LR48_Vigan04g075400"/>
</dbReference>
<gene>
    <name evidence="1" type="ORF">LR48_Vigan04g075400</name>
</gene>
<accession>A0A0L9UCY1</accession>
<organism evidence="1 2">
    <name type="scientific">Phaseolus angularis</name>
    <name type="common">Azuki bean</name>
    <name type="synonym">Vigna angularis</name>
    <dbReference type="NCBI Taxonomy" id="3914"/>
    <lineage>
        <taxon>Eukaryota</taxon>
        <taxon>Viridiplantae</taxon>
        <taxon>Streptophyta</taxon>
        <taxon>Embryophyta</taxon>
        <taxon>Tracheophyta</taxon>
        <taxon>Spermatophyta</taxon>
        <taxon>Magnoliopsida</taxon>
        <taxon>eudicotyledons</taxon>
        <taxon>Gunneridae</taxon>
        <taxon>Pentapetalae</taxon>
        <taxon>rosids</taxon>
        <taxon>fabids</taxon>
        <taxon>Fabales</taxon>
        <taxon>Fabaceae</taxon>
        <taxon>Papilionoideae</taxon>
        <taxon>50 kb inversion clade</taxon>
        <taxon>NPAAA clade</taxon>
        <taxon>indigoferoid/millettioid clade</taxon>
        <taxon>Phaseoleae</taxon>
        <taxon>Vigna</taxon>
    </lineage>
</organism>
<dbReference type="Gene3D" id="3.10.280.10">
    <property type="entry name" value="Mitochondrial glycoprotein"/>
    <property type="match status" value="1"/>
</dbReference>
<dbReference type="InterPro" id="IPR036561">
    <property type="entry name" value="MAM33_sf"/>
</dbReference>
<dbReference type="Proteomes" id="UP000053144">
    <property type="component" value="Chromosome 4"/>
</dbReference>
<dbReference type="PANTHER" id="PTHR10826">
    <property type="entry name" value="COMPLEMENT COMPONENT 1"/>
    <property type="match status" value="1"/>
</dbReference>
<dbReference type="EMBL" id="CM003374">
    <property type="protein sequence ID" value="KOM40556.1"/>
    <property type="molecule type" value="Genomic_DNA"/>
</dbReference>
<name>A0A0L9UCY1_PHAAN</name>
<dbReference type="InterPro" id="IPR003428">
    <property type="entry name" value="MAM33"/>
</dbReference>
<reference evidence="2" key="1">
    <citation type="journal article" date="2015" name="Proc. Natl. Acad. Sci. U.S.A.">
        <title>Genome sequencing of adzuki bean (Vigna angularis) provides insight into high starch and low fat accumulation and domestication.</title>
        <authorList>
            <person name="Yang K."/>
            <person name="Tian Z."/>
            <person name="Chen C."/>
            <person name="Luo L."/>
            <person name="Zhao B."/>
            <person name="Wang Z."/>
            <person name="Yu L."/>
            <person name="Li Y."/>
            <person name="Sun Y."/>
            <person name="Li W."/>
            <person name="Chen Y."/>
            <person name="Li Y."/>
            <person name="Zhang Y."/>
            <person name="Ai D."/>
            <person name="Zhao J."/>
            <person name="Shang C."/>
            <person name="Ma Y."/>
            <person name="Wu B."/>
            <person name="Wang M."/>
            <person name="Gao L."/>
            <person name="Sun D."/>
            <person name="Zhang P."/>
            <person name="Guo F."/>
            <person name="Wang W."/>
            <person name="Li Y."/>
            <person name="Wang J."/>
            <person name="Varshney R.K."/>
            <person name="Wang J."/>
            <person name="Ling H.Q."/>
            <person name="Wan P."/>
        </authorList>
    </citation>
    <scope>NUCLEOTIDE SEQUENCE</scope>
    <source>
        <strain evidence="2">cv. Jingnong 6</strain>
    </source>
</reference>
<protein>
    <submittedName>
        <fullName evidence="1">Uncharacterized protein</fullName>
    </submittedName>
</protein>
<dbReference type="GO" id="GO:0005759">
    <property type="term" value="C:mitochondrial matrix"/>
    <property type="evidence" value="ECO:0007669"/>
    <property type="project" value="InterPro"/>
</dbReference>